<evidence type="ECO:0000313" key="3">
    <source>
        <dbReference type="EMBL" id="MBB4711988.1"/>
    </source>
</evidence>
<organism evidence="3 4">
    <name type="scientific">Streptomyces luteogriseus</name>
    <dbReference type="NCBI Taxonomy" id="68233"/>
    <lineage>
        <taxon>Bacteria</taxon>
        <taxon>Bacillati</taxon>
        <taxon>Actinomycetota</taxon>
        <taxon>Actinomycetes</taxon>
        <taxon>Kitasatosporales</taxon>
        <taxon>Streptomycetaceae</taxon>
        <taxon>Streptomyces</taxon>
    </lineage>
</organism>
<dbReference type="InterPro" id="IPR012223">
    <property type="entry name" value="TEII"/>
</dbReference>
<gene>
    <name evidence="3" type="ORF">BJ965_001870</name>
</gene>
<dbReference type="PANTHER" id="PTHR11487:SF0">
    <property type="entry name" value="S-ACYL FATTY ACID SYNTHASE THIOESTERASE, MEDIUM CHAIN"/>
    <property type="match status" value="1"/>
</dbReference>
<dbReference type="Pfam" id="PF00975">
    <property type="entry name" value="Thioesterase"/>
    <property type="match status" value="1"/>
</dbReference>
<dbReference type="PANTHER" id="PTHR11487">
    <property type="entry name" value="THIOESTERASE"/>
    <property type="match status" value="1"/>
</dbReference>
<dbReference type="EMBL" id="JACHMS010000001">
    <property type="protein sequence ID" value="MBB4711988.1"/>
    <property type="molecule type" value="Genomic_DNA"/>
</dbReference>
<dbReference type="SUPFAM" id="SSF53474">
    <property type="entry name" value="alpha/beta-Hydrolases"/>
    <property type="match status" value="1"/>
</dbReference>
<keyword evidence="4" id="KW-1185">Reference proteome</keyword>
<feature type="domain" description="Thioesterase" evidence="2">
    <location>
        <begin position="39"/>
        <end position="263"/>
    </location>
</feature>
<name>A0A7W7DK83_9ACTN</name>
<comment type="caution">
    <text evidence="3">The sequence shown here is derived from an EMBL/GenBank/DDBJ whole genome shotgun (WGS) entry which is preliminary data.</text>
</comment>
<dbReference type="InterPro" id="IPR001031">
    <property type="entry name" value="Thioesterase"/>
</dbReference>
<dbReference type="Gene3D" id="3.40.50.1820">
    <property type="entry name" value="alpha/beta hydrolase"/>
    <property type="match status" value="1"/>
</dbReference>
<protein>
    <submittedName>
        <fullName evidence="3">Surfactin synthase thioesterase subunit</fullName>
    </submittedName>
</protein>
<proteinExistence type="inferred from homology"/>
<dbReference type="GO" id="GO:0008610">
    <property type="term" value="P:lipid biosynthetic process"/>
    <property type="evidence" value="ECO:0007669"/>
    <property type="project" value="TreeGrafter"/>
</dbReference>
<evidence type="ECO:0000313" key="4">
    <source>
        <dbReference type="Proteomes" id="UP000565089"/>
    </source>
</evidence>
<dbReference type="InterPro" id="IPR029058">
    <property type="entry name" value="AB_hydrolase_fold"/>
</dbReference>
<accession>A0A7W7DK83</accession>
<evidence type="ECO:0000259" key="2">
    <source>
        <dbReference type="Pfam" id="PF00975"/>
    </source>
</evidence>
<dbReference type="AlphaFoldDB" id="A0A7W7DK83"/>
<evidence type="ECO:0000256" key="1">
    <source>
        <dbReference type="ARBA" id="ARBA00007169"/>
    </source>
</evidence>
<dbReference type="Proteomes" id="UP000565089">
    <property type="component" value="Unassembled WGS sequence"/>
</dbReference>
<comment type="similarity">
    <text evidence="1">Belongs to the thioesterase family.</text>
</comment>
<sequence length="274" mass="30109">MTSTTNATDAGATVTAGSQMSRAGQWFHPVEPSPDASIRLFLLPHAGSGAIIYRDWESLLPPDIAPQAVTLPGRHNRREEPTYEEFWPLLEALHEAVLDDLDDRPFAFFGHCLGAQLAFRLAIRMEEEGGPAPVMVGMSGWSPVGFFQPTEEQSRMPESELVEWIKKLGSFPAEIYDNPEMLALVVPALRADLRVAAQYVDDGAGVACPLASYGGRSDPLQEEPDAMTHWAGRTPGYLGHNEYSGGHFYIDTHAQAVTAHFAHRLQRIAAHHAR</sequence>
<reference evidence="3 4" key="1">
    <citation type="submission" date="2020-08" db="EMBL/GenBank/DDBJ databases">
        <title>Sequencing the genomes of 1000 actinobacteria strains.</title>
        <authorList>
            <person name="Klenk H.-P."/>
        </authorList>
    </citation>
    <scope>NUCLEOTIDE SEQUENCE [LARGE SCALE GENOMIC DNA]</scope>
    <source>
        <strain evidence="3 4">DSM 40483</strain>
    </source>
</reference>